<organism evidence="2 3">
    <name type="scientific">Streptomyces lycii</name>
    <dbReference type="NCBI Taxonomy" id="2654337"/>
    <lineage>
        <taxon>Bacteria</taxon>
        <taxon>Bacillati</taxon>
        <taxon>Actinomycetota</taxon>
        <taxon>Actinomycetes</taxon>
        <taxon>Kitasatosporales</taxon>
        <taxon>Streptomycetaceae</taxon>
        <taxon>Streptomyces</taxon>
    </lineage>
</organism>
<keyword evidence="3" id="KW-1185">Reference proteome</keyword>
<feature type="region of interest" description="Disordered" evidence="1">
    <location>
        <begin position="1"/>
        <end position="99"/>
    </location>
</feature>
<sequence>MVRKRTEGDEDQKRAAAREARRAGERPSARNVTTGASKQRTHLSDRGQTTHEEKLAATHRGKPEWRAGDEADAEVRTPGAAQTPGVTGTGSRGYTREHEQVFRALAEEEEAHGGSPVRLDDVSRAAHLPREETREVLHDLVTVHHVATEIQGAGDPDMGSAFETKPRR</sequence>
<reference evidence="2 3" key="1">
    <citation type="submission" date="2019-10" db="EMBL/GenBank/DDBJ databases">
        <title>Streptomyces tenebrisbrunneis sp.nov., an endogenous actinomycete isolated from of Lycium ruthenicum.</title>
        <authorList>
            <person name="Ma L."/>
        </authorList>
    </citation>
    <scope>NUCLEOTIDE SEQUENCE [LARGE SCALE GENOMIC DNA]</scope>
    <source>
        <strain evidence="2 3">TRM 66187</strain>
    </source>
</reference>
<name>A0ABQ7FKC9_9ACTN</name>
<proteinExistence type="predicted"/>
<evidence type="ECO:0000313" key="2">
    <source>
        <dbReference type="EMBL" id="KAF4409112.1"/>
    </source>
</evidence>
<feature type="region of interest" description="Disordered" evidence="1">
    <location>
        <begin position="148"/>
        <end position="168"/>
    </location>
</feature>
<dbReference type="Proteomes" id="UP000621266">
    <property type="component" value="Unassembled WGS sequence"/>
</dbReference>
<dbReference type="RefSeq" id="WP_098754581.1">
    <property type="nucleotide sequence ID" value="NZ_WHPN01000251.1"/>
</dbReference>
<feature type="compositionally biased region" description="Basic and acidic residues" evidence="1">
    <location>
        <begin position="1"/>
        <end position="28"/>
    </location>
</feature>
<accession>A0ABQ7FKC9</accession>
<evidence type="ECO:0000313" key="3">
    <source>
        <dbReference type="Proteomes" id="UP000621266"/>
    </source>
</evidence>
<gene>
    <name evidence="2" type="ORF">GCU69_10695</name>
</gene>
<comment type="caution">
    <text evidence="2">The sequence shown here is derived from an EMBL/GenBank/DDBJ whole genome shotgun (WGS) entry which is preliminary data.</text>
</comment>
<feature type="compositionally biased region" description="Basic and acidic residues" evidence="1">
    <location>
        <begin position="42"/>
        <end position="75"/>
    </location>
</feature>
<protein>
    <submittedName>
        <fullName evidence="2">Uncharacterized protein</fullName>
    </submittedName>
</protein>
<evidence type="ECO:0000256" key="1">
    <source>
        <dbReference type="SAM" id="MobiDB-lite"/>
    </source>
</evidence>
<dbReference type="EMBL" id="WHPN01000251">
    <property type="protein sequence ID" value="KAF4409112.1"/>
    <property type="molecule type" value="Genomic_DNA"/>
</dbReference>